<evidence type="ECO:0000313" key="3">
    <source>
        <dbReference type="EMBL" id="GED21412.1"/>
    </source>
</evidence>
<dbReference type="Pfam" id="PF07331">
    <property type="entry name" value="TctB"/>
    <property type="match status" value="1"/>
</dbReference>
<keyword evidence="4" id="KW-1185">Reference proteome</keyword>
<comment type="caution">
    <text evidence="3">The sequence shown here is derived from an EMBL/GenBank/DDBJ whole genome shotgun (WGS) entry which is preliminary data.</text>
</comment>
<reference evidence="3 4" key="1">
    <citation type="submission" date="2019-06" db="EMBL/GenBank/DDBJ databases">
        <title>Whole genome shotgun sequence of Halomonas halmophila NBRC 15537.</title>
        <authorList>
            <person name="Hosoyama A."/>
            <person name="Uohara A."/>
            <person name="Ohji S."/>
            <person name="Ichikawa N."/>
        </authorList>
    </citation>
    <scope>NUCLEOTIDE SEQUENCE [LARGE SCALE GENOMIC DNA]</scope>
    <source>
        <strain evidence="3 4">NBRC 15537</strain>
    </source>
</reference>
<dbReference type="AlphaFoldDB" id="A0A4Y4EU20"/>
<keyword evidence="1" id="KW-0472">Membrane</keyword>
<feature type="transmembrane region" description="Helical" evidence="1">
    <location>
        <begin position="20"/>
        <end position="39"/>
    </location>
</feature>
<feature type="transmembrane region" description="Helical" evidence="1">
    <location>
        <begin position="119"/>
        <end position="142"/>
    </location>
</feature>
<dbReference type="Proteomes" id="UP000319812">
    <property type="component" value="Unassembled WGS sequence"/>
</dbReference>
<proteinExistence type="predicted"/>
<sequence>MGDGFLSMFEVSVSFEQSHLFFPRIITWALVLMLGVILIKHRNALLPGLKRAGEAVLGKSEEFHWTRFFGTLTLTTAYFYLMYVVGGIFPNTGYGFLFMSVPFIFCLSLLYVDQKTWKNLAIIAATAVIAPLLVWFMLAHLFGITLP</sequence>
<evidence type="ECO:0000259" key="2">
    <source>
        <dbReference type="Pfam" id="PF07331"/>
    </source>
</evidence>
<accession>A0A4Y4EU20</accession>
<feature type="transmembrane region" description="Helical" evidence="1">
    <location>
        <begin position="68"/>
        <end position="88"/>
    </location>
</feature>
<evidence type="ECO:0000313" key="4">
    <source>
        <dbReference type="Proteomes" id="UP000319812"/>
    </source>
</evidence>
<protein>
    <recommendedName>
        <fullName evidence="2">DUF1468 domain-containing protein</fullName>
    </recommendedName>
</protein>
<feature type="transmembrane region" description="Helical" evidence="1">
    <location>
        <begin position="94"/>
        <end position="112"/>
    </location>
</feature>
<dbReference type="OrthoDB" id="6088936at2"/>
<gene>
    <name evidence="3" type="ORF">HHA01_03890</name>
</gene>
<feature type="domain" description="DUF1468" evidence="2">
    <location>
        <begin position="21"/>
        <end position="147"/>
    </location>
</feature>
<dbReference type="InterPro" id="IPR009936">
    <property type="entry name" value="DUF1468"/>
</dbReference>
<evidence type="ECO:0000256" key="1">
    <source>
        <dbReference type="SAM" id="Phobius"/>
    </source>
</evidence>
<keyword evidence="1" id="KW-1133">Transmembrane helix</keyword>
<organism evidence="3 4">
    <name type="scientific">Halomonas halmophila</name>
    <dbReference type="NCBI Taxonomy" id="252"/>
    <lineage>
        <taxon>Bacteria</taxon>
        <taxon>Pseudomonadati</taxon>
        <taxon>Pseudomonadota</taxon>
        <taxon>Gammaproteobacteria</taxon>
        <taxon>Oceanospirillales</taxon>
        <taxon>Halomonadaceae</taxon>
        <taxon>Halomonas</taxon>
    </lineage>
</organism>
<dbReference type="EMBL" id="BJOC01000008">
    <property type="protein sequence ID" value="GED21412.1"/>
    <property type="molecule type" value="Genomic_DNA"/>
</dbReference>
<keyword evidence="1" id="KW-0812">Transmembrane</keyword>
<name>A0A4Y4EU20_9GAMM</name>